<dbReference type="RefSeq" id="WP_005235288.1">
    <property type="nucleotide sequence ID" value="NZ_JARJAP010000013.1"/>
</dbReference>
<dbReference type="PRINTS" id="PR00096">
    <property type="entry name" value="GATASE"/>
</dbReference>
<dbReference type="CDD" id="cd01743">
    <property type="entry name" value="GATase1_Anthranilate_Synthase"/>
    <property type="match status" value="1"/>
</dbReference>
<evidence type="ECO:0000313" key="4">
    <source>
        <dbReference type="Proteomes" id="UP001554047"/>
    </source>
</evidence>
<dbReference type="Proteomes" id="UP001554047">
    <property type="component" value="Unassembled WGS sequence"/>
</dbReference>
<dbReference type="Gene3D" id="3.40.50.880">
    <property type="match status" value="1"/>
</dbReference>
<sequence length="198" mass="22078">MILLVDNYDSFTYNLVQQCPADTIVLRNDDPELFIVAKEADGIIFSPGPGRPEEAGFMISLIKTYHDSKPLLGICLGHQAIGEAFGAKVVQAPAIMHGKQSTLTYQKKGVFETYLGDMTVMRYHSLVIEPATLSAEFEVLAETEGIIMAIQHREKPIVGLQFHPESMGTNEGAFFIEQFLKLVSDNTEKTQDEKRRNL</sequence>
<dbReference type="PANTHER" id="PTHR43418">
    <property type="entry name" value="MULTIFUNCTIONAL TRYPTOPHAN BIOSYNTHESIS PROTEIN-RELATED"/>
    <property type="match status" value="1"/>
</dbReference>
<dbReference type="NCBIfam" id="TIGR00566">
    <property type="entry name" value="trpG_papA"/>
    <property type="match status" value="1"/>
</dbReference>
<keyword evidence="3" id="KW-0456">Lyase</keyword>
<dbReference type="GO" id="GO:0004049">
    <property type="term" value="F:anthranilate synthase activity"/>
    <property type="evidence" value="ECO:0007669"/>
    <property type="project" value="UniProtKB-EC"/>
</dbReference>
<dbReference type="InterPro" id="IPR006221">
    <property type="entry name" value="TrpG/PapA_dom"/>
</dbReference>
<keyword evidence="1" id="KW-0315">Glutamine amidotransferase</keyword>
<dbReference type="PRINTS" id="PR00099">
    <property type="entry name" value="CPSGATASE"/>
</dbReference>
<dbReference type="Pfam" id="PF00117">
    <property type="entry name" value="GATase"/>
    <property type="match status" value="1"/>
</dbReference>
<evidence type="ECO:0000259" key="2">
    <source>
        <dbReference type="Pfam" id="PF00117"/>
    </source>
</evidence>
<dbReference type="PANTHER" id="PTHR43418:SF8">
    <property type="entry name" value="SYNTHASE COMPONENT II, PUTATIVE-RELATED"/>
    <property type="match status" value="1"/>
</dbReference>
<dbReference type="GeneID" id="91575488"/>
<comment type="caution">
    <text evidence="3">The sequence shown here is derived from an EMBL/GenBank/DDBJ whole genome shotgun (WGS) entry which is preliminary data.</text>
</comment>
<accession>A0ABV3ME38</accession>
<dbReference type="EC" id="4.1.3.27" evidence="3"/>
<dbReference type="EMBL" id="JBFDTB010000018">
    <property type="protein sequence ID" value="MEW3466684.1"/>
    <property type="molecule type" value="Genomic_DNA"/>
</dbReference>
<dbReference type="InterPro" id="IPR050472">
    <property type="entry name" value="Anth_synth/Amidotransfase"/>
</dbReference>
<keyword evidence="4" id="KW-1185">Reference proteome</keyword>
<dbReference type="SUPFAM" id="SSF52317">
    <property type="entry name" value="Class I glutamine amidotransferase-like"/>
    <property type="match status" value="1"/>
</dbReference>
<dbReference type="InterPro" id="IPR017926">
    <property type="entry name" value="GATASE"/>
</dbReference>
<dbReference type="PROSITE" id="PS51273">
    <property type="entry name" value="GATASE_TYPE_1"/>
    <property type="match status" value="1"/>
</dbReference>
<name>A0ABV3ME38_9ENTE</name>
<organism evidence="3 4">
    <name type="scientific">Enterococcus entomosocium</name>
    <dbReference type="NCBI Taxonomy" id="3034352"/>
    <lineage>
        <taxon>Bacteria</taxon>
        <taxon>Bacillati</taxon>
        <taxon>Bacillota</taxon>
        <taxon>Bacilli</taxon>
        <taxon>Lactobacillales</taxon>
        <taxon>Enterococcaceae</taxon>
        <taxon>Enterococcus</taxon>
    </lineage>
</organism>
<reference evidence="3 4" key="1">
    <citation type="submission" date="2024-05" db="EMBL/GenBank/DDBJ databases">
        <title>Human gut microbiome strain richness.</title>
        <authorList>
            <person name="Chen-Liaw A."/>
        </authorList>
    </citation>
    <scope>NUCLEOTIDE SEQUENCE [LARGE SCALE GENOMIC DNA]</scope>
    <source>
        <strain evidence="3 4">J1100102st1_G3_J1100102_180507</strain>
    </source>
</reference>
<proteinExistence type="predicted"/>
<evidence type="ECO:0000256" key="1">
    <source>
        <dbReference type="ARBA" id="ARBA00022962"/>
    </source>
</evidence>
<feature type="domain" description="Glutamine amidotransferase" evidence="2">
    <location>
        <begin position="3"/>
        <end position="180"/>
    </location>
</feature>
<protein>
    <submittedName>
        <fullName evidence="3">Aminodeoxychorismate/anthranilate synthase component II</fullName>
        <ecNumber evidence="3">4.1.3.27</ecNumber>
    </submittedName>
</protein>
<gene>
    <name evidence="3" type="ORF">AB1I55_11330</name>
</gene>
<evidence type="ECO:0000313" key="3">
    <source>
        <dbReference type="EMBL" id="MEW3466684.1"/>
    </source>
</evidence>
<dbReference type="PRINTS" id="PR00097">
    <property type="entry name" value="ANTSNTHASEII"/>
</dbReference>
<dbReference type="InterPro" id="IPR029062">
    <property type="entry name" value="Class_I_gatase-like"/>
</dbReference>